<dbReference type="AlphaFoldDB" id="A0A3R8LWJ0"/>
<protein>
    <submittedName>
        <fullName evidence="1">IS4 family transposase</fullName>
    </submittedName>
</protein>
<dbReference type="EMBL" id="RRZO01000111">
    <property type="protein sequence ID" value="RRN48113.1"/>
    <property type="molecule type" value="Genomic_DNA"/>
</dbReference>
<dbReference type="Proteomes" id="UP000278566">
    <property type="component" value="Unassembled WGS sequence"/>
</dbReference>
<name>A0A3R8LWJ0_STRSU</name>
<reference evidence="1 2" key="1">
    <citation type="submission" date="2018-11" db="EMBL/GenBank/DDBJ databases">
        <title>Changes in penicillin susceptibility of Streptococcus suis isolates by amino acid alterations in the penicillin-binding protein.</title>
        <authorList>
            <person name="Niemann L."/>
            <person name="Eichhorn I."/>
        </authorList>
    </citation>
    <scope>NUCLEOTIDE SEQUENCE [LARGE SCALE GENOMIC DNA]</scope>
    <source>
        <strain evidence="1 2">IMT40738</strain>
    </source>
</reference>
<accession>A0A3R8LWJ0</accession>
<comment type="caution">
    <text evidence="1">The sequence shown here is derived from an EMBL/GenBank/DDBJ whole genome shotgun (WGS) entry which is preliminary data.</text>
</comment>
<evidence type="ECO:0000313" key="2">
    <source>
        <dbReference type="Proteomes" id="UP000278566"/>
    </source>
</evidence>
<evidence type="ECO:0000313" key="1">
    <source>
        <dbReference type="EMBL" id="RRN48113.1"/>
    </source>
</evidence>
<organism evidence="1 2">
    <name type="scientific">Streptococcus suis</name>
    <dbReference type="NCBI Taxonomy" id="1307"/>
    <lineage>
        <taxon>Bacteria</taxon>
        <taxon>Bacillati</taxon>
        <taxon>Bacillota</taxon>
        <taxon>Bacilli</taxon>
        <taxon>Lactobacillales</taxon>
        <taxon>Streptococcaceae</taxon>
        <taxon>Streptococcus</taxon>
    </lineage>
</organism>
<proteinExistence type="predicted"/>
<feature type="non-terminal residue" evidence="1">
    <location>
        <position position="76"/>
    </location>
</feature>
<sequence length="76" mass="8658">MLNQIKAHLLDSINDIVSNANQFVLHPEKDFSRQSRLTMKTMIQAILTMGGNTLAKELLDLDLPVSQSAFVQRRYQ</sequence>
<gene>
    <name evidence="1" type="ORF">EI220_12035</name>
</gene>